<dbReference type="SMART" id="SM00869">
    <property type="entry name" value="Autotransporter"/>
    <property type="match status" value="1"/>
</dbReference>
<protein>
    <recommendedName>
        <fullName evidence="1">Autotransporter domain-containing protein</fullName>
    </recommendedName>
</protein>
<dbReference type="InterPro" id="IPR006315">
    <property type="entry name" value="OM_autotransptr_brl_dom"/>
</dbReference>
<dbReference type="InterPro" id="IPR005546">
    <property type="entry name" value="Autotransporte_beta"/>
</dbReference>
<dbReference type="Proteomes" id="UP000680679">
    <property type="component" value="Chromosome"/>
</dbReference>
<proteinExistence type="predicted"/>
<organism evidence="2 3">
    <name type="scientific">Allochromatium tepidum</name>
    <dbReference type="NCBI Taxonomy" id="553982"/>
    <lineage>
        <taxon>Bacteria</taxon>
        <taxon>Pseudomonadati</taxon>
        <taxon>Pseudomonadota</taxon>
        <taxon>Gammaproteobacteria</taxon>
        <taxon>Chromatiales</taxon>
        <taxon>Chromatiaceae</taxon>
        <taxon>Allochromatium</taxon>
    </lineage>
</organism>
<evidence type="ECO:0000259" key="1">
    <source>
        <dbReference type="PROSITE" id="PS51208"/>
    </source>
</evidence>
<dbReference type="SUPFAM" id="SSF103515">
    <property type="entry name" value="Autotransporter"/>
    <property type="match status" value="1"/>
</dbReference>
<dbReference type="RefSeq" id="WP_213380007.1">
    <property type="nucleotide sequence ID" value="NZ_AP024563.1"/>
</dbReference>
<dbReference type="PROSITE" id="PS51257">
    <property type="entry name" value="PROKAR_LIPOPROTEIN"/>
    <property type="match status" value="1"/>
</dbReference>
<feature type="domain" description="Autotransporter" evidence="1">
    <location>
        <begin position="180"/>
        <end position="476"/>
    </location>
</feature>
<name>A0ABM7QJ18_9GAMM</name>
<evidence type="ECO:0000313" key="3">
    <source>
        <dbReference type="Proteomes" id="UP000680679"/>
    </source>
</evidence>
<keyword evidence="3" id="KW-1185">Reference proteome</keyword>
<dbReference type="Gene3D" id="2.40.128.130">
    <property type="entry name" value="Autotransporter beta-domain"/>
    <property type="match status" value="1"/>
</dbReference>
<dbReference type="Pfam" id="PF03797">
    <property type="entry name" value="Autotransporter"/>
    <property type="match status" value="1"/>
</dbReference>
<dbReference type="EMBL" id="AP024563">
    <property type="protein sequence ID" value="BCU05742.1"/>
    <property type="molecule type" value="Genomic_DNA"/>
</dbReference>
<reference evidence="2 3" key="1">
    <citation type="submission" date="2021-04" db="EMBL/GenBank/DDBJ databases">
        <title>Complete genome sequencing of Allochromatium tepidum strain NZ.</title>
        <authorList>
            <person name="Tsukatani Y."/>
            <person name="Mori H."/>
        </authorList>
    </citation>
    <scope>NUCLEOTIDE SEQUENCE [LARGE SCALE GENOMIC DNA]</scope>
    <source>
        <strain evidence="2 3">NZ</strain>
    </source>
</reference>
<dbReference type="PROSITE" id="PS51208">
    <property type="entry name" value="AUTOTRANSPORTER"/>
    <property type="match status" value="1"/>
</dbReference>
<dbReference type="InterPro" id="IPR036709">
    <property type="entry name" value="Autotransporte_beta_dom_sf"/>
</dbReference>
<dbReference type="NCBIfam" id="TIGR01414">
    <property type="entry name" value="autotrans_barl"/>
    <property type="match status" value="1"/>
</dbReference>
<gene>
    <name evidence="2" type="ORF">Atep_04190</name>
</gene>
<evidence type="ECO:0000313" key="2">
    <source>
        <dbReference type="EMBL" id="BCU05742.1"/>
    </source>
</evidence>
<accession>A0ABM7QJ18</accession>
<sequence>MIKKRQAAAISAAILGLACYGESPESMAEDSLVDSVVDSVVPQTSPAPDEGSVSASGATLGQVSMSTGNTNTAGFANTIFTACSGGANVGTQFQDDCTLLVVGGTEDASGTARALTALTPDQILAPRTTSVQQVKAGIGVVSMRMESLRFAGQVPGFTPNALIASNTLFGATGGGAGGDLQLGRGGVFFNLKYLNAEQDRNRYTSGYDLDGVRFTLGADYRLQENLIVGVFGNYASGTTDYWLNKGDMDVSAWGLGVYGTRYWEGGAFVEGTLGYDVSDYDMTRRIDYGIKIDGVLTRVRQNATSTPESGTFYATLSGGYNIEAGAFTFTPALSLNYLRNSLDSYRERMSDPTAPGGSLAIAYDSQTYTSFNSRLGFMVARAFSSNVGVWVPQLSLDWVHEFSEDQDRIDARFISDLSATPLMISTTSPDRNYFDLGIGISGQFAQGRSAFLAINTLLGYEDVENYTISGGVRLEF</sequence>